<proteinExistence type="inferred from homology"/>
<reference evidence="5" key="1">
    <citation type="journal article" date="2020" name="Stud. Mycol.">
        <title>101 Dothideomycetes genomes: a test case for predicting lifestyles and emergence of pathogens.</title>
        <authorList>
            <person name="Haridas S."/>
            <person name="Albert R."/>
            <person name="Binder M."/>
            <person name="Bloem J."/>
            <person name="Labutti K."/>
            <person name="Salamov A."/>
            <person name="Andreopoulos B."/>
            <person name="Baker S."/>
            <person name="Barry K."/>
            <person name="Bills G."/>
            <person name="Bluhm B."/>
            <person name="Cannon C."/>
            <person name="Castanera R."/>
            <person name="Culley D."/>
            <person name="Daum C."/>
            <person name="Ezra D."/>
            <person name="Gonzalez J."/>
            <person name="Henrissat B."/>
            <person name="Kuo A."/>
            <person name="Liang C."/>
            <person name="Lipzen A."/>
            <person name="Lutzoni F."/>
            <person name="Magnuson J."/>
            <person name="Mondo S."/>
            <person name="Nolan M."/>
            <person name="Ohm R."/>
            <person name="Pangilinan J."/>
            <person name="Park H.-J."/>
            <person name="Ramirez L."/>
            <person name="Alfaro M."/>
            <person name="Sun H."/>
            <person name="Tritt A."/>
            <person name="Yoshinaga Y."/>
            <person name="Zwiers L.-H."/>
            <person name="Turgeon B."/>
            <person name="Goodwin S."/>
            <person name="Spatafora J."/>
            <person name="Crous P."/>
            <person name="Grigoriev I."/>
        </authorList>
    </citation>
    <scope>NUCLEOTIDE SEQUENCE</scope>
    <source>
        <strain evidence="5">CBS 262.69</strain>
    </source>
</reference>
<sequence>MPPPLSTDLTAYLNSKSLTPTTAWLSTFLSTQRPNIPPAALRQTALFRLLASNITETLQPGPGSVFPRDIHDAAVPERRLQGPVVVQVVDVADIGRSRWAQVEALEALERGEGVRGREIVRVVPGETDGEGGEERWKGPHKLTLQDARGMCVYGVEVEGIEGVGMGMAMGVKMVLKDIVVARGVILLDPRGAAMLGGRMEGLHKVWKEDLKERLKGETQRGGD</sequence>
<feature type="domain" description="RMI1 N-terminal" evidence="4">
    <location>
        <begin position="13"/>
        <end position="57"/>
    </location>
</feature>
<dbReference type="EMBL" id="ML996696">
    <property type="protein sequence ID" value="KAF2399990.1"/>
    <property type="molecule type" value="Genomic_DNA"/>
</dbReference>
<dbReference type="GO" id="GO:0031422">
    <property type="term" value="C:RecQ family helicase-topoisomerase III complex"/>
    <property type="evidence" value="ECO:0007669"/>
    <property type="project" value="TreeGrafter"/>
</dbReference>
<dbReference type="PANTHER" id="PTHR14790:SF15">
    <property type="entry name" value="RECQ-MEDIATED GENOME INSTABILITY PROTEIN 1"/>
    <property type="match status" value="1"/>
</dbReference>
<protein>
    <recommendedName>
        <fullName evidence="2">RecQ-mediated genome instability protein 1</fullName>
    </recommendedName>
</protein>
<gene>
    <name evidence="5" type="ORF">EJ06DRAFT_477970</name>
</gene>
<dbReference type="GO" id="GO:0000724">
    <property type="term" value="P:double-strand break repair via homologous recombination"/>
    <property type="evidence" value="ECO:0007669"/>
    <property type="project" value="TreeGrafter"/>
</dbReference>
<evidence type="ECO:0000259" key="3">
    <source>
        <dbReference type="Pfam" id="PF08585"/>
    </source>
</evidence>
<name>A0A6G1HVE5_9PEZI</name>
<evidence type="ECO:0000259" key="4">
    <source>
        <dbReference type="Pfam" id="PF21000"/>
    </source>
</evidence>
<dbReference type="Pfam" id="PF21000">
    <property type="entry name" value="RMI1_N_N"/>
    <property type="match status" value="1"/>
</dbReference>
<dbReference type="GO" id="GO:0000712">
    <property type="term" value="P:resolution of meiotic recombination intermediates"/>
    <property type="evidence" value="ECO:0007669"/>
    <property type="project" value="TreeGrafter"/>
</dbReference>
<keyword evidence="6" id="KW-1185">Reference proteome</keyword>
<dbReference type="GO" id="GO:0016604">
    <property type="term" value="C:nuclear body"/>
    <property type="evidence" value="ECO:0007669"/>
    <property type="project" value="TreeGrafter"/>
</dbReference>
<dbReference type="OrthoDB" id="341511at2759"/>
<dbReference type="AlphaFoldDB" id="A0A6G1HVE5"/>
<evidence type="ECO:0000313" key="5">
    <source>
        <dbReference type="EMBL" id="KAF2399990.1"/>
    </source>
</evidence>
<dbReference type="Proteomes" id="UP000799640">
    <property type="component" value="Unassembled WGS sequence"/>
</dbReference>
<dbReference type="InterPro" id="IPR049363">
    <property type="entry name" value="RMI1_N"/>
</dbReference>
<dbReference type="Pfam" id="PF08585">
    <property type="entry name" value="RMI1_N_C"/>
    <property type="match status" value="1"/>
</dbReference>
<dbReference type="InterPro" id="IPR013894">
    <property type="entry name" value="RMI1_OB"/>
</dbReference>
<accession>A0A6G1HVE5</accession>
<dbReference type="Gene3D" id="2.40.50.770">
    <property type="entry name" value="RecQ-mediated genome instability protein Rmi1, C-terminal domain"/>
    <property type="match status" value="1"/>
</dbReference>
<comment type="similarity">
    <text evidence="1">Belongs to the RMI1 family.</text>
</comment>
<dbReference type="SMART" id="SM01161">
    <property type="entry name" value="DUF1767"/>
    <property type="match status" value="1"/>
</dbReference>
<dbReference type="InterPro" id="IPR042470">
    <property type="entry name" value="RMI1_N_C_sf"/>
</dbReference>
<feature type="domain" description="RecQ mediated genome instability protein 1 OB-fold" evidence="3">
    <location>
        <begin position="66"/>
        <end position="208"/>
    </location>
</feature>
<evidence type="ECO:0000313" key="6">
    <source>
        <dbReference type="Proteomes" id="UP000799640"/>
    </source>
</evidence>
<evidence type="ECO:0000256" key="1">
    <source>
        <dbReference type="ARBA" id="ARBA00006395"/>
    </source>
</evidence>
<evidence type="ECO:0000256" key="2">
    <source>
        <dbReference type="ARBA" id="ARBA00018987"/>
    </source>
</evidence>
<dbReference type="PANTHER" id="PTHR14790">
    <property type="entry name" value="RECQ-MEDIATED GENOME INSTABILITY PROTEIN 1 RMI1"/>
    <property type="match status" value="1"/>
</dbReference>
<organism evidence="5 6">
    <name type="scientific">Trichodelitschia bisporula</name>
    <dbReference type="NCBI Taxonomy" id="703511"/>
    <lineage>
        <taxon>Eukaryota</taxon>
        <taxon>Fungi</taxon>
        <taxon>Dikarya</taxon>
        <taxon>Ascomycota</taxon>
        <taxon>Pezizomycotina</taxon>
        <taxon>Dothideomycetes</taxon>
        <taxon>Dothideomycetes incertae sedis</taxon>
        <taxon>Phaeotrichales</taxon>
        <taxon>Phaeotrichaceae</taxon>
        <taxon>Trichodelitschia</taxon>
    </lineage>
</organism>